<reference evidence="1 2" key="1">
    <citation type="submission" date="2018-05" db="EMBL/GenBank/DDBJ databases">
        <title>Genomic Encyclopedia of Type Strains, Phase IV (KMG-IV): sequencing the most valuable type-strain genomes for metagenomic binning, comparative biology and taxonomic classification.</title>
        <authorList>
            <person name="Goeker M."/>
        </authorList>
    </citation>
    <scope>NUCLEOTIDE SEQUENCE [LARGE SCALE GENOMIC DNA]</scope>
    <source>
        <strain evidence="1 2">DSM 3183</strain>
    </source>
</reference>
<sequence length="210" mass="23051">MFPYRYRFELTVEIDTPQGLRKGASVYEVWASNKTALLPEEASRDWGVRGEAVAVDLPNGQTLFALLKTNAKHGDLAGLSMTALDPAFRNDIVESAARIASGKGVKRQAEVAAGDYPMLVTFRDLTDPASVQAVTPTGFASVFGPGYALRRITVQITDQPVTTGGERRLPWWSKYLDRHLDGTSATIEDMRDENLAAHLSVGNFSTEYVR</sequence>
<dbReference type="AlphaFoldDB" id="A0A2V3V2T3"/>
<evidence type="ECO:0000313" key="2">
    <source>
        <dbReference type="Proteomes" id="UP000248014"/>
    </source>
</evidence>
<dbReference type="EMBL" id="QJJM01000006">
    <property type="protein sequence ID" value="PXW76082.1"/>
    <property type="molecule type" value="Genomic_DNA"/>
</dbReference>
<organism evidence="1 2">
    <name type="scientific">Blastomonas natatoria</name>
    <dbReference type="NCBI Taxonomy" id="34015"/>
    <lineage>
        <taxon>Bacteria</taxon>
        <taxon>Pseudomonadati</taxon>
        <taxon>Pseudomonadota</taxon>
        <taxon>Alphaproteobacteria</taxon>
        <taxon>Sphingomonadales</taxon>
        <taxon>Sphingomonadaceae</taxon>
        <taxon>Blastomonas</taxon>
    </lineage>
</organism>
<protein>
    <submittedName>
        <fullName evidence="1">Uncharacterized protein</fullName>
    </submittedName>
</protein>
<dbReference type="Proteomes" id="UP000248014">
    <property type="component" value="Unassembled WGS sequence"/>
</dbReference>
<keyword evidence="2" id="KW-1185">Reference proteome</keyword>
<proteinExistence type="predicted"/>
<evidence type="ECO:0000313" key="1">
    <source>
        <dbReference type="EMBL" id="PXW76082.1"/>
    </source>
</evidence>
<name>A0A2V3V2T3_9SPHN</name>
<comment type="caution">
    <text evidence="1">The sequence shown here is derived from an EMBL/GenBank/DDBJ whole genome shotgun (WGS) entry which is preliminary data.</text>
</comment>
<gene>
    <name evidence="1" type="ORF">C7451_106248</name>
</gene>
<accession>A0A2V3V2T3</accession>